<organism evidence="3">
    <name type="scientific">Chromera velia CCMP2878</name>
    <dbReference type="NCBI Taxonomy" id="1169474"/>
    <lineage>
        <taxon>Eukaryota</taxon>
        <taxon>Sar</taxon>
        <taxon>Alveolata</taxon>
        <taxon>Colpodellida</taxon>
        <taxon>Chromeraceae</taxon>
        <taxon>Chromera</taxon>
    </lineage>
</organism>
<evidence type="ECO:0000256" key="1">
    <source>
        <dbReference type="SAM" id="MobiDB-lite"/>
    </source>
</evidence>
<feature type="region of interest" description="Disordered" evidence="1">
    <location>
        <begin position="1"/>
        <end position="29"/>
    </location>
</feature>
<dbReference type="InterPro" id="IPR032675">
    <property type="entry name" value="LRR_dom_sf"/>
</dbReference>
<dbReference type="VEuPathDB" id="CryptoDB:Cvel_6176"/>
<dbReference type="EMBL" id="CDMZ01002201">
    <property type="protein sequence ID" value="CEM41255.1"/>
    <property type="molecule type" value="Genomic_DNA"/>
</dbReference>
<evidence type="ECO:0000313" key="3">
    <source>
        <dbReference type="EMBL" id="CEM41255.1"/>
    </source>
</evidence>
<dbReference type="SUPFAM" id="SSF52047">
    <property type="entry name" value="RNI-like"/>
    <property type="match status" value="1"/>
</dbReference>
<feature type="transmembrane region" description="Helical" evidence="2">
    <location>
        <begin position="89"/>
        <end position="111"/>
    </location>
</feature>
<sequence length="322" mass="35507">MSGDSKEQRVESLEEGGGVQGGEEEGGAGGDRMKFNWTLFLQEYGQHLIFHFADLFGDAMQWASLKTDPAEAEIAQTQVAGLSLTVVDAALIAFVINVVISIGSLVFDVFAHMETNSIEHKYTREDHQYREGKLKAQRRNSLIRLPLAVVEDVPSLLVSSFVLSLKGHDINGIFFYNLLLDARQKGGNPHLRLGLVYNFEANEKGVKRLVEALDKTGHAEGPEELNFEGCGIDWENAKLIFGAMQRGHTPNLKKLELDSNRGLTVGREATDGLAAALESGGLAKLERLSLWDCRFSNTPTYAEKIREAAKKANPKVFVHTSH</sequence>
<feature type="compositionally biased region" description="Basic and acidic residues" evidence="1">
    <location>
        <begin position="1"/>
        <end position="12"/>
    </location>
</feature>
<protein>
    <submittedName>
        <fullName evidence="3">Uncharacterized protein</fullName>
    </submittedName>
</protein>
<keyword evidence="2" id="KW-0812">Transmembrane</keyword>
<dbReference type="AlphaFoldDB" id="A0A0G4HBC6"/>
<gene>
    <name evidence="3" type="ORF">Cvel_6176</name>
</gene>
<evidence type="ECO:0000256" key="2">
    <source>
        <dbReference type="SAM" id="Phobius"/>
    </source>
</evidence>
<keyword evidence="2" id="KW-1133">Transmembrane helix</keyword>
<proteinExistence type="predicted"/>
<name>A0A0G4HBC6_9ALVE</name>
<dbReference type="Gene3D" id="3.80.10.10">
    <property type="entry name" value="Ribonuclease Inhibitor"/>
    <property type="match status" value="1"/>
</dbReference>
<accession>A0A0G4HBC6</accession>
<reference evidence="3" key="1">
    <citation type="submission" date="2014-11" db="EMBL/GenBank/DDBJ databases">
        <authorList>
            <person name="Otto D Thomas"/>
            <person name="Naeem Raeece"/>
        </authorList>
    </citation>
    <scope>NUCLEOTIDE SEQUENCE</scope>
</reference>
<keyword evidence="2" id="KW-0472">Membrane</keyword>